<evidence type="ECO:0000256" key="1">
    <source>
        <dbReference type="ARBA" id="ARBA00004123"/>
    </source>
</evidence>
<comment type="caution">
    <text evidence="14">The sequence shown here is derived from an EMBL/GenBank/DDBJ whole genome shotgun (WGS) entry which is preliminary data.</text>
</comment>
<dbReference type="Proteomes" id="UP000242525">
    <property type="component" value="Unassembled WGS sequence"/>
</dbReference>
<dbReference type="InterPro" id="IPR039693">
    <property type="entry name" value="Rtr1/RPAP2"/>
</dbReference>
<dbReference type="EMBL" id="CCBN010000002">
    <property type="protein sequence ID" value="CDO51791.1"/>
    <property type="molecule type" value="Genomic_DNA"/>
</dbReference>
<keyword evidence="6 12" id="KW-0862">Zinc</keyword>
<evidence type="ECO:0000256" key="2">
    <source>
        <dbReference type="ARBA" id="ARBA00005676"/>
    </source>
</evidence>
<dbReference type="PANTHER" id="PTHR14732:SF0">
    <property type="entry name" value="RNA POLYMERASE II SUBUNIT B1 CTD PHOSPHATASE RPAP2-RELATED"/>
    <property type="match status" value="1"/>
</dbReference>
<reference evidence="15" key="3">
    <citation type="submission" date="2020-01" db="EMBL/GenBank/DDBJ databases">
        <authorList>
            <person name="Perkins V."/>
            <person name="Lessard M.-H."/>
            <person name="Dugat-Bony E."/>
            <person name="Frenette M."/>
            <person name="Labrie S."/>
        </authorList>
    </citation>
    <scope>NUCLEOTIDE SEQUENCE</scope>
    <source>
        <strain evidence="15">LMA-70</strain>
    </source>
</reference>
<comment type="catalytic activity">
    <reaction evidence="10 12">
        <text>O-phospho-L-threonyl-[protein] + H2O = L-threonyl-[protein] + phosphate</text>
        <dbReference type="Rhea" id="RHEA:47004"/>
        <dbReference type="Rhea" id="RHEA-COMP:11060"/>
        <dbReference type="Rhea" id="RHEA-COMP:11605"/>
        <dbReference type="ChEBI" id="CHEBI:15377"/>
        <dbReference type="ChEBI" id="CHEBI:30013"/>
        <dbReference type="ChEBI" id="CHEBI:43474"/>
        <dbReference type="ChEBI" id="CHEBI:61977"/>
        <dbReference type="EC" id="3.1.3.16"/>
    </reaction>
</comment>
<gene>
    <name evidence="14" type="ORF">BN980_GECA02s00945g</name>
    <name evidence="15" type="ORF">DV451_003516</name>
</gene>
<dbReference type="GO" id="GO:0005737">
    <property type="term" value="C:cytoplasm"/>
    <property type="evidence" value="ECO:0007669"/>
    <property type="project" value="TreeGrafter"/>
</dbReference>
<proteinExistence type="inferred from homology"/>
<dbReference type="GO" id="GO:0043175">
    <property type="term" value="F:RNA polymerase core enzyme binding"/>
    <property type="evidence" value="ECO:0007669"/>
    <property type="project" value="UniProtKB-UniRule"/>
</dbReference>
<feature type="domain" description="RTR1-type" evidence="13">
    <location>
        <begin position="76"/>
        <end position="159"/>
    </location>
</feature>
<keyword evidence="5 12" id="KW-0378">Hydrolase</keyword>
<evidence type="ECO:0000256" key="9">
    <source>
        <dbReference type="ARBA" id="ARBA00047761"/>
    </source>
</evidence>
<evidence type="ECO:0000259" key="13">
    <source>
        <dbReference type="PROSITE" id="PS51479"/>
    </source>
</evidence>
<dbReference type="OrthoDB" id="2590500at2759"/>
<name>A0A0J9X3M6_GEOCN</name>
<evidence type="ECO:0000256" key="11">
    <source>
        <dbReference type="PROSITE-ProRule" id="PRU00812"/>
    </source>
</evidence>
<dbReference type="GO" id="GO:0005634">
    <property type="term" value="C:nucleus"/>
    <property type="evidence" value="ECO:0007669"/>
    <property type="project" value="UniProtKB-SubCell"/>
</dbReference>
<comment type="subcellular location">
    <subcellularLocation>
        <location evidence="1 12">Nucleus</location>
    </subcellularLocation>
</comment>
<evidence type="ECO:0000256" key="5">
    <source>
        <dbReference type="ARBA" id="ARBA00022801"/>
    </source>
</evidence>
<evidence type="ECO:0000256" key="8">
    <source>
        <dbReference type="ARBA" id="ARBA00023242"/>
    </source>
</evidence>
<reference evidence="14 16" key="1">
    <citation type="submission" date="2014-03" db="EMBL/GenBank/DDBJ databases">
        <authorList>
            <person name="Casaregola S."/>
        </authorList>
    </citation>
    <scope>NUCLEOTIDE SEQUENCE [LARGE SCALE GENOMIC DNA]</scope>
    <source>
        <strain evidence="14 16">CLIB 918</strain>
    </source>
</reference>
<dbReference type="STRING" id="1173061.A0A0J9X3M6"/>
<dbReference type="EMBL" id="QQZK01000078">
    <property type="protein sequence ID" value="KAF5098160.1"/>
    <property type="molecule type" value="Genomic_DNA"/>
</dbReference>
<accession>A0A0J9X3M6</accession>
<dbReference type="GO" id="GO:0008270">
    <property type="term" value="F:zinc ion binding"/>
    <property type="evidence" value="ECO:0007669"/>
    <property type="project" value="UniProtKB-KW"/>
</dbReference>
<evidence type="ECO:0000256" key="4">
    <source>
        <dbReference type="ARBA" id="ARBA00022771"/>
    </source>
</evidence>
<dbReference type="PROSITE" id="PS51479">
    <property type="entry name" value="ZF_RTR1"/>
    <property type="match status" value="1"/>
</dbReference>
<evidence type="ECO:0000313" key="15">
    <source>
        <dbReference type="EMBL" id="KAF5098160.1"/>
    </source>
</evidence>
<evidence type="ECO:0000313" key="14">
    <source>
        <dbReference type="EMBL" id="CDO51791.1"/>
    </source>
</evidence>
<keyword evidence="7 12" id="KW-0904">Protein phosphatase</keyword>
<dbReference type="EC" id="3.1.3.16" evidence="12"/>
<dbReference type="Gene3D" id="1.25.40.820">
    <property type="match status" value="1"/>
</dbReference>
<dbReference type="Proteomes" id="UP000750522">
    <property type="component" value="Unassembled WGS sequence"/>
</dbReference>
<keyword evidence="3 12" id="KW-0479">Metal-binding</keyword>
<evidence type="ECO:0000256" key="12">
    <source>
        <dbReference type="RuleBase" id="RU367080"/>
    </source>
</evidence>
<comment type="catalytic activity">
    <reaction evidence="9 12">
        <text>O-phospho-L-seryl-[protein] + H2O = L-seryl-[protein] + phosphate</text>
        <dbReference type="Rhea" id="RHEA:20629"/>
        <dbReference type="Rhea" id="RHEA-COMP:9863"/>
        <dbReference type="Rhea" id="RHEA-COMP:11604"/>
        <dbReference type="ChEBI" id="CHEBI:15377"/>
        <dbReference type="ChEBI" id="CHEBI:29999"/>
        <dbReference type="ChEBI" id="CHEBI:43474"/>
        <dbReference type="ChEBI" id="CHEBI:83421"/>
        <dbReference type="EC" id="3.1.3.16"/>
    </reaction>
</comment>
<reference evidence="15" key="2">
    <citation type="journal article" date="2020" name="Front. Microbiol.">
        <title>Phenotypic and Genetic Characterization of the Cheese Ripening Yeast Geotrichum candidum.</title>
        <authorList>
            <person name="Perkins V."/>
            <person name="Vignola S."/>
            <person name="Lessard M.H."/>
            <person name="Plante P.L."/>
            <person name="Corbeil J."/>
            <person name="Dugat-Bony E."/>
            <person name="Frenette M."/>
            <person name="Labrie S."/>
        </authorList>
    </citation>
    <scope>NUCLEOTIDE SEQUENCE</scope>
    <source>
        <strain evidence="15">LMA-70</strain>
    </source>
</reference>
<evidence type="ECO:0000256" key="10">
    <source>
        <dbReference type="ARBA" id="ARBA00048336"/>
    </source>
</evidence>
<dbReference type="InterPro" id="IPR007308">
    <property type="entry name" value="Rtr1/RPAP2_dom"/>
</dbReference>
<evidence type="ECO:0000256" key="7">
    <source>
        <dbReference type="ARBA" id="ARBA00022912"/>
    </source>
</evidence>
<keyword evidence="4 12" id="KW-0863">Zinc-finger</keyword>
<evidence type="ECO:0000256" key="3">
    <source>
        <dbReference type="ARBA" id="ARBA00022723"/>
    </source>
</evidence>
<sequence>MQQPPQQLQQPVQLSDEEIAAYFADFTNSHFIKTLARTTLKQFFRPGMLTQLECYKLSFALLPLLLETVDPYFLKFCARFLTPDDFEEVIDERNISHTCGYPLCSKVPTNNKGKYKIDFKSSQFSIVHPFLTKFCSKEHAQSATFYKKQLSDESVFLRRDICYLPYGKSHYERQIALLEELQHTAATSNMSLDDVVMEFANMSFNGNKTSSGNDAKNNVGVGESNYIDGLSEQMKGFNFSIEERDPNKPSMDDLIGVDTDLEGDHTVIEGYRTVYNNS</sequence>
<evidence type="ECO:0000313" key="16">
    <source>
        <dbReference type="Proteomes" id="UP000242525"/>
    </source>
</evidence>
<dbReference type="GO" id="GO:0008420">
    <property type="term" value="F:RNA polymerase II CTD heptapeptide repeat phosphatase activity"/>
    <property type="evidence" value="ECO:0007669"/>
    <property type="project" value="UniProtKB-UniRule"/>
</dbReference>
<keyword evidence="16" id="KW-1185">Reference proteome</keyword>
<evidence type="ECO:0000256" key="6">
    <source>
        <dbReference type="ARBA" id="ARBA00022833"/>
    </source>
</evidence>
<keyword evidence="8 12" id="KW-0539">Nucleus</keyword>
<dbReference type="PANTHER" id="PTHR14732">
    <property type="entry name" value="RNA POLYMERASE II SUBUNIT B1 CTD PHOSPHATASE RPAP2-RELATED"/>
    <property type="match status" value="1"/>
</dbReference>
<dbReference type="InterPro" id="IPR038534">
    <property type="entry name" value="Rtr1/RPAP2_sf"/>
</dbReference>
<comment type="function">
    <text evidence="12">Putative RNA polymerase II subunit B1 C-terminal domain (CTD) phosphatase involved in RNA polymerase II transcription regulation.</text>
</comment>
<dbReference type="AlphaFoldDB" id="A0A0J9X3M6"/>
<protein>
    <recommendedName>
        <fullName evidence="12">RNA polymerase II subunit B1 CTD phosphatase RPAP2 homolog</fullName>
        <ecNumber evidence="12">3.1.3.16</ecNumber>
    </recommendedName>
</protein>
<comment type="similarity">
    <text evidence="2 11 12">Belongs to the RPAP2 family.</text>
</comment>
<dbReference type="Pfam" id="PF04181">
    <property type="entry name" value="RPAP2_Rtr1"/>
    <property type="match status" value="1"/>
</dbReference>
<organism evidence="14 16">
    <name type="scientific">Geotrichum candidum</name>
    <name type="common">Oospora lactis</name>
    <name type="synonym">Dipodascus geotrichum</name>
    <dbReference type="NCBI Taxonomy" id="1173061"/>
    <lineage>
        <taxon>Eukaryota</taxon>
        <taxon>Fungi</taxon>
        <taxon>Dikarya</taxon>
        <taxon>Ascomycota</taxon>
        <taxon>Saccharomycotina</taxon>
        <taxon>Dipodascomycetes</taxon>
        <taxon>Dipodascales</taxon>
        <taxon>Dipodascaceae</taxon>
        <taxon>Geotrichum</taxon>
    </lineage>
</organism>